<name>A0AAF0UIJ4_SOLVR</name>
<protein>
    <submittedName>
        <fullName evidence="1">Uncharacterized protein</fullName>
    </submittedName>
</protein>
<proteinExistence type="predicted"/>
<dbReference type="EMBL" id="CP133620">
    <property type="protein sequence ID" value="WMV46108.1"/>
    <property type="molecule type" value="Genomic_DNA"/>
</dbReference>
<accession>A0AAF0UIJ4</accession>
<evidence type="ECO:0000313" key="1">
    <source>
        <dbReference type="EMBL" id="WMV46108.1"/>
    </source>
</evidence>
<evidence type="ECO:0000313" key="2">
    <source>
        <dbReference type="Proteomes" id="UP001234989"/>
    </source>
</evidence>
<gene>
    <name evidence="1" type="ORF">MTR67_039493</name>
</gene>
<organism evidence="1 2">
    <name type="scientific">Solanum verrucosum</name>
    <dbReference type="NCBI Taxonomy" id="315347"/>
    <lineage>
        <taxon>Eukaryota</taxon>
        <taxon>Viridiplantae</taxon>
        <taxon>Streptophyta</taxon>
        <taxon>Embryophyta</taxon>
        <taxon>Tracheophyta</taxon>
        <taxon>Spermatophyta</taxon>
        <taxon>Magnoliopsida</taxon>
        <taxon>eudicotyledons</taxon>
        <taxon>Gunneridae</taxon>
        <taxon>Pentapetalae</taxon>
        <taxon>asterids</taxon>
        <taxon>lamiids</taxon>
        <taxon>Solanales</taxon>
        <taxon>Solanaceae</taxon>
        <taxon>Solanoideae</taxon>
        <taxon>Solaneae</taxon>
        <taxon>Solanum</taxon>
    </lineage>
</organism>
<dbReference type="AlphaFoldDB" id="A0AAF0UIJ4"/>
<keyword evidence="2" id="KW-1185">Reference proteome</keyword>
<sequence length="104" mass="11795">ENGRGSIAPNSNSEFPWIDIFIGILPDNRIVCIKKSTLMDKEHIGQFINETKMPLNFRTDSLPTAQLSKGITRLYKLGIEQTWWRWKDRSKGFPNITGSTPGSS</sequence>
<dbReference type="Proteomes" id="UP001234989">
    <property type="component" value="Chromosome 9"/>
</dbReference>
<reference evidence="1" key="1">
    <citation type="submission" date="2023-08" db="EMBL/GenBank/DDBJ databases">
        <title>A de novo genome assembly of Solanum verrucosum Schlechtendal, a Mexican diploid species geographically isolated from the other diploid A-genome species in potato relatives.</title>
        <authorList>
            <person name="Hosaka K."/>
        </authorList>
    </citation>
    <scope>NUCLEOTIDE SEQUENCE</scope>
    <source>
        <tissue evidence="1">Young leaves</tissue>
    </source>
</reference>
<feature type="non-terminal residue" evidence="1">
    <location>
        <position position="1"/>
    </location>
</feature>